<proteinExistence type="inferred from homology"/>
<dbReference type="Gene3D" id="3.40.850.10">
    <property type="entry name" value="Kinesin motor domain"/>
    <property type="match status" value="1"/>
</dbReference>
<dbReference type="GO" id="GO:0003777">
    <property type="term" value="F:microtubule motor activity"/>
    <property type="evidence" value="ECO:0007669"/>
    <property type="project" value="InterPro"/>
</dbReference>
<gene>
    <name evidence="9" type="ORF">ZIOFF_075954</name>
</gene>
<dbReference type="InterPro" id="IPR036961">
    <property type="entry name" value="Kinesin_motor_dom_sf"/>
</dbReference>
<dbReference type="InterPro" id="IPR001752">
    <property type="entry name" value="Kinesin_motor_dom"/>
</dbReference>
<organism evidence="9 10">
    <name type="scientific">Zingiber officinale</name>
    <name type="common">Ginger</name>
    <name type="synonym">Amomum zingiber</name>
    <dbReference type="NCBI Taxonomy" id="94328"/>
    <lineage>
        <taxon>Eukaryota</taxon>
        <taxon>Viridiplantae</taxon>
        <taxon>Streptophyta</taxon>
        <taxon>Embryophyta</taxon>
        <taxon>Tracheophyta</taxon>
        <taxon>Spermatophyta</taxon>
        <taxon>Magnoliopsida</taxon>
        <taxon>Liliopsida</taxon>
        <taxon>Zingiberales</taxon>
        <taxon>Zingiberaceae</taxon>
        <taxon>Zingiber</taxon>
    </lineage>
</organism>
<comment type="similarity">
    <text evidence="5">Belongs to the TRAFAC class myosin-kinesin ATPase superfamily. Kinesin family.</text>
</comment>
<dbReference type="PANTHER" id="PTHR47972">
    <property type="entry name" value="KINESIN-LIKE PROTEIN KLP-3"/>
    <property type="match status" value="1"/>
</dbReference>
<sequence>MELFSVSRSSSPDAALLSTAHHEGRRPSSSPPVGQPSLSASSLSSPSFHPQPTPRSSRDFSSSGRRASSSIGISLTPSPLPHHQLPHPPFIFIHPAYHLLLGLDEEIRQPFLSIGSPPLRVRRGGFVFHLIQIQPATVSPSLRSSPQLHQVNCNEYFAHVQNLKKILVELAPPEVCFSQSETISSQSEEIKLLNKEDSHQVNCNEYFAHVKNLKKILVEVAPPEVCFSQSETISSQSGEIKLLNKEDLHQDDCNEILAHVQSLKKILVEVAPPEVCFSQSETISSQSEEIKLLNKEDSHQVNCNEYFAHVKNLKKLLVEVAPPEVCFSQSETISSQSGEIKLLNKEDLHQDDCNEILAHEQSLAILTEEDLHQDDCNEILAHVQSLAILTTKVAALEETCSSQSGEIKLLRQLLAFSNEKLKRADLTTAEVVKNYEEKKKQVTDLQGHLADAKLQIVELERIRKKLHNTVLELKGNIRVFCRVRPLSYEGSTSESVSSLPFIDPFGHEINLTNNAQSYHFAFDKVFGHEASQGDVFEEISQLIQSALDGYKVCIFAYGQSGSGKTYTMMGNVECPERKGVIPRSFEQIFETIQFLQSQGSKYKMQASMLEIYNDTIRDLLSPDNPTSLEASARVSKQYLIKHDADGNAFVTNLIVIDVCNKEQVSLLLQRASLNRSVGKTLLNEQSSRSHFIFTLKIVGVNERTQHQVEGVLNLIDLARSERLAQSGVIGDRLKETQATNKSLSVLSDVILSIRQKKDHVPFRNSKLTHLLQPYLGGDSKTLMFVNISPEATFFGESLNSLRFANQVHSCELGIPRHQTPTPKFDSRRRHG</sequence>
<feature type="compositionally biased region" description="Polar residues" evidence="7">
    <location>
        <begin position="1"/>
        <end position="12"/>
    </location>
</feature>
<comment type="caution">
    <text evidence="9">The sequence shown here is derived from an EMBL/GenBank/DDBJ whole genome shotgun (WGS) entry which is preliminary data.</text>
</comment>
<evidence type="ECO:0000256" key="7">
    <source>
        <dbReference type="SAM" id="MobiDB-lite"/>
    </source>
</evidence>
<name>A0A8J5BZT3_ZINOF</name>
<dbReference type="InterPro" id="IPR027417">
    <property type="entry name" value="P-loop_NTPase"/>
</dbReference>
<dbReference type="GO" id="GO:0007018">
    <property type="term" value="P:microtubule-based movement"/>
    <property type="evidence" value="ECO:0007669"/>
    <property type="project" value="InterPro"/>
</dbReference>
<keyword evidence="1" id="KW-0493">Microtubule</keyword>
<evidence type="ECO:0000256" key="5">
    <source>
        <dbReference type="PROSITE-ProRule" id="PRU00283"/>
    </source>
</evidence>
<dbReference type="EMBL" id="JACMSC010000183">
    <property type="protein sequence ID" value="KAG6466236.1"/>
    <property type="molecule type" value="Genomic_DNA"/>
</dbReference>
<keyword evidence="10" id="KW-1185">Reference proteome</keyword>
<keyword evidence="3 5" id="KW-0067">ATP-binding</keyword>
<dbReference type="PANTHER" id="PTHR47972:SF45">
    <property type="entry name" value="PROTEIN CLARET SEGREGATIONAL"/>
    <property type="match status" value="1"/>
</dbReference>
<keyword evidence="2 5" id="KW-0547">Nucleotide-binding</keyword>
<feature type="coiled-coil region" evidence="6">
    <location>
        <begin position="435"/>
        <end position="469"/>
    </location>
</feature>
<dbReference type="InterPro" id="IPR027640">
    <property type="entry name" value="Kinesin-like_fam"/>
</dbReference>
<dbReference type="CDD" id="cd01366">
    <property type="entry name" value="KISc_C_terminal"/>
    <property type="match status" value="1"/>
</dbReference>
<dbReference type="GO" id="GO:0005524">
    <property type="term" value="F:ATP binding"/>
    <property type="evidence" value="ECO:0007669"/>
    <property type="project" value="UniProtKB-UniRule"/>
</dbReference>
<evidence type="ECO:0000259" key="8">
    <source>
        <dbReference type="PROSITE" id="PS50067"/>
    </source>
</evidence>
<dbReference type="Proteomes" id="UP000734854">
    <property type="component" value="Unassembled WGS sequence"/>
</dbReference>
<protein>
    <recommendedName>
        <fullName evidence="8">Kinesin motor domain-containing protein</fullName>
    </recommendedName>
</protein>
<feature type="binding site" evidence="5">
    <location>
        <begin position="558"/>
        <end position="565"/>
    </location>
    <ligand>
        <name>ATP</name>
        <dbReference type="ChEBI" id="CHEBI:30616"/>
    </ligand>
</feature>
<reference evidence="9 10" key="1">
    <citation type="submission" date="2020-08" db="EMBL/GenBank/DDBJ databases">
        <title>Plant Genome Project.</title>
        <authorList>
            <person name="Zhang R.-G."/>
        </authorList>
    </citation>
    <scope>NUCLEOTIDE SEQUENCE [LARGE SCALE GENOMIC DNA]</scope>
    <source>
        <tissue evidence="9">Rhizome</tissue>
    </source>
</reference>
<feature type="compositionally biased region" description="Low complexity" evidence="7">
    <location>
        <begin position="59"/>
        <end position="74"/>
    </location>
</feature>
<dbReference type="GO" id="GO:0008017">
    <property type="term" value="F:microtubule binding"/>
    <property type="evidence" value="ECO:0007669"/>
    <property type="project" value="InterPro"/>
</dbReference>
<keyword evidence="6" id="KW-0175">Coiled coil</keyword>
<evidence type="ECO:0000256" key="6">
    <source>
        <dbReference type="SAM" id="Coils"/>
    </source>
</evidence>
<feature type="region of interest" description="Disordered" evidence="7">
    <location>
        <begin position="1"/>
        <end position="79"/>
    </location>
</feature>
<evidence type="ECO:0000256" key="4">
    <source>
        <dbReference type="ARBA" id="ARBA00023175"/>
    </source>
</evidence>
<evidence type="ECO:0000256" key="3">
    <source>
        <dbReference type="ARBA" id="ARBA00022840"/>
    </source>
</evidence>
<evidence type="ECO:0000313" key="9">
    <source>
        <dbReference type="EMBL" id="KAG6466236.1"/>
    </source>
</evidence>
<dbReference type="GO" id="GO:0005874">
    <property type="term" value="C:microtubule"/>
    <property type="evidence" value="ECO:0007669"/>
    <property type="project" value="UniProtKB-KW"/>
</dbReference>
<dbReference type="AlphaFoldDB" id="A0A8J5BZT3"/>
<evidence type="ECO:0000256" key="1">
    <source>
        <dbReference type="ARBA" id="ARBA00022701"/>
    </source>
</evidence>
<dbReference type="PRINTS" id="PR00380">
    <property type="entry name" value="KINESINHEAVY"/>
</dbReference>
<evidence type="ECO:0000256" key="2">
    <source>
        <dbReference type="ARBA" id="ARBA00022741"/>
    </source>
</evidence>
<keyword evidence="4 5" id="KW-0505">Motor protein</keyword>
<dbReference type="SMART" id="SM00129">
    <property type="entry name" value="KISc"/>
    <property type="match status" value="1"/>
</dbReference>
<accession>A0A8J5BZT3</accession>
<dbReference type="PROSITE" id="PS50067">
    <property type="entry name" value="KINESIN_MOTOR_2"/>
    <property type="match status" value="1"/>
</dbReference>
<feature type="domain" description="Kinesin motor" evidence="8">
    <location>
        <begin position="476"/>
        <end position="810"/>
    </location>
</feature>
<evidence type="ECO:0000313" key="10">
    <source>
        <dbReference type="Proteomes" id="UP000734854"/>
    </source>
</evidence>
<feature type="compositionally biased region" description="Low complexity" evidence="7">
    <location>
        <begin position="36"/>
        <end position="47"/>
    </location>
</feature>
<dbReference type="SUPFAM" id="SSF52540">
    <property type="entry name" value="P-loop containing nucleoside triphosphate hydrolases"/>
    <property type="match status" value="1"/>
</dbReference>
<dbReference type="Pfam" id="PF00225">
    <property type="entry name" value="Kinesin"/>
    <property type="match status" value="1"/>
</dbReference>